<proteinExistence type="predicted"/>
<keyword evidence="1" id="KW-0812">Transmembrane</keyword>
<reference evidence="2" key="1">
    <citation type="submission" date="2019-06" db="EMBL/GenBank/DDBJ databases">
        <authorList>
            <person name="Zheng W."/>
        </authorList>
    </citation>
    <scope>NUCLEOTIDE SEQUENCE</scope>
    <source>
        <strain evidence="2">QDHG01</strain>
    </source>
</reference>
<evidence type="ECO:0000256" key="1">
    <source>
        <dbReference type="SAM" id="Phobius"/>
    </source>
</evidence>
<gene>
    <name evidence="2" type="ORF">FGO68_gene10351</name>
</gene>
<evidence type="ECO:0000313" key="3">
    <source>
        <dbReference type="Proteomes" id="UP000785679"/>
    </source>
</evidence>
<evidence type="ECO:0008006" key="4">
    <source>
        <dbReference type="Google" id="ProtNLM"/>
    </source>
</evidence>
<dbReference type="Proteomes" id="UP000785679">
    <property type="component" value="Unassembled WGS sequence"/>
</dbReference>
<keyword evidence="1" id="KW-1133">Transmembrane helix</keyword>
<accession>A0A8J8NXT8</accession>
<feature type="transmembrane region" description="Helical" evidence="1">
    <location>
        <begin position="33"/>
        <end position="53"/>
    </location>
</feature>
<dbReference type="AlphaFoldDB" id="A0A8J8NXT8"/>
<sequence>MAAVQFLRQNPHFQFSQEFNNVFQAFFNNMHKLRVFIAFVQCLYFIIMIHCCLDSFQISQRAYQSFSFLKQLICSQNRQFIMNMPLQILQFPFMSCTWQQPSRIFAQNSE</sequence>
<protein>
    <recommendedName>
        <fullName evidence="4">Transmembrane protein</fullName>
    </recommendedName>
</protein>
<comment type="caution">
    <text evidence="2">The sequence shown here is derived from an EMBL/GenBank/DDBJ whole genome shotgun (WGS) entry which is preliminary data.</text>
</comment>
<name>A0A8J8NXT8_HALGN</name>
<organism evidence="2 3">
    <name type="scientific">Halteria grandinella</name>
    <dbReference type="NCBI Taxonomy" id="5974"/>
    <lineage>
        <taxon>Eukaryota</taxon>
        <taxon>Sar</taxon>
        <taxon>Alveolata</taxon>
        <taxon>Ciliophora</taxon>
        <taxon>Intramacronucleata</taxon>
        <taxon>Spirotrichea</taxon>
        <taxon>Stichotrichia</taxon>
        <taxon>Sporadotrichida</taxon>
        <taxon>Halteriidae</taxon>
        <taxon>Halteria</taxon>
    </lineage>
</organism>
<dbReference type="EMBL" id="RRYP01005382">
    <property type="protein sequence ID" value="TNV82089.1"/>
    <property type="molecule type" value="Genomic_DNA"/>
</dbReference>
<keyword evidence="1" id="KW-0472">Membrane</keyword>
<evidence type="ECO:0000313" key="2">
    <source>
        <dbReference type="EMBL" id="TNV82089.1"/>
    </source>
</evidence>
<keyword evidence="3" id="KW-1185">Reference proteome</keyword>